<gene>
    <name evidence="2" type="ORF">OLC1_LOCUS7066</name>
</gene>
<feature type="compositionally biased region" description="Basic and acidic residues" evidence="1">
    <location>
        <begin position="1"/>
        <end position="14"/>
    </location>
</feature>
<accession>A0AAV1CMA4</accession>
<reference evidence="2" key="1">
    <citation type="submission" date="2023-03" db="EMBL/GenBank/DDBJ databases">
        <authorList>
            <person name="Julca I."/>
        </authorList>
    </citation>
    <scope>NUCLEOTIDE SEQUENCE</scope>
</reference>
<evidence type="ECO:0000313" key="2">
    <source>
        <dbReference type="EMBL" id="CAI9096273.1"/>
    </source>
</evidence>
<protein>
    <submittedName>
        <fullName evidence="2">OLC1v1032374C1</fullName>
    </submittedName>
</protein>
<feature type="region of interest" description="Disordered" evidence="1">
    <location>
        <begin position="1"/>
        <end position="99"/>
    </location>
</feature>
<proteinExistence type="predicted"/>
<organism evidence="2 3">
    <name type="scientific">Oldenlandia corymbosa var. corymbosa</name>
    <dbReference type="NCBI Taxonomy" id="529605"/>
    <lineage>
        <taxon>Eukaryota</taxon>
        <taxon>Viridiplantae</taxon>
        <taxon>Streptophyta</taxon>
        <taxon>Embryophyta</taxon>
        <taxon>Tracheophyta</taxon>
        <taxon>Spermatophyta</taxon>
        <taxon>Magnoliopsida</taxon>
        <taxon>eudicotyledons</taxon>
        <taxon>Gunneridae</taxon>
        <taxon>Pentapetalae</taxon>
        <taxon>asterids</taxon>
        <taxon>lamiids</taxon>
        <taxon>Gentianales</taxon>
        <taxon>Rubiaceae</taxon>
        <taxon>Rubioideae</taxon>
        <taxon>Spermacoceae</taxon>
        <taxon>Hedyotis-Oldenlandia complex</taxon>
        <taxon>Oldenlandia</taxon>
    </lineage>
</organism>
<keyword evidence="3" id="KW-1185">Reference proteome</keyword>
<name>A0AAV1CMA4_OLDCO</name>
<evidence type="ECO:0000313" key="3">
    <source>
        <dbReference type="Proteomes" id="UP001161247"/>
    </source>
</evidence>
<evidence type="ECO:0000256" key="1">
    <source>
        <dbReference type="SAM" id="MobiDB-lite"/>
    </source>
</evidence>
<dbReference type="Proteomes" id="UP001161247">
    <property type="component" value="Chromosome 2"/>
</dbReference>
<dbReference type="EMBL" id="OX459119">
    <property type="protein sequence ID" value="CAI9096273.1"/>
    <property type="molecule type" value="Genomic_DNA"/>
</dbReference>
<sequence>MQELLDRINKESGNRHVKSRNVLGSGRNENEHVENEEMEEEGSANSYAHRAGHTLYQQAPSFEQEEHVHNVSQSQSGDLPLPPPLPPNSTTSYYPAWRS</sequence>
<dbReference type="AlphaFoldDB" id="A0AAV1CMA4"/>